<dbReference type="GO" id="GO:0009100">
    <property type="term" value="P:glycoprotein metabolic process"/>
    <property type="evidence" value="ECO:0007669"/>
    <property type="project" value="UniProtKB-ARBA"/>
</dbReference>
<dbReference type="PANTHER" id="PTHR43404">
    <property type="entry name" value="LIPOPOLYSACCHARIDE CHOLINEPHOSPHOTRANSFERASE LICD"/>
    <property type="match status" value="1"/>
</dbReference>
<evidence type="ECO:0000313" key="3">
    <source>
        <dbReference type="Proteomes" id="UP000469424"/>
    </source>
</evidence>
<dbReference type="InterPro" id="IPR052942">
    <property type="entry name" value="LPS_cholinephosphotransferase"/>
</dbReference>
<gene>
    <name evidence="2" type="ORF">FYJ65_03770</name>
</gene>
<sequence>MHGGKSMHNSFLEKPHQRNEGQDKLLELLKKFDERCEEFNITYYLGGGTALGAIRHKGFLPWDDDVDLYITRREYQKLCSVQKAFFSDDFVLANNENFSRYRNPYARCIDTSSTAVTLTRLADDAPKGQFLELFILDPIPTDAEEKNSWLTLFWIYCELLCLTYRNASEKNGKWIDFDLYDKYLKRCDKIGCEQVLHELEETLFSIEEENAEDYILSWGGEFFIYPIQAFGKPRRVEFEKTLLPVASKAENIFRIAFGDDWAIIPQNENQIQHNVKLDMNHSYLEYMESEDEFENLWPLYPERKRAALAMFYSEMNLVKLSQMRMINSLKHYFESKNAMSELMELEREEKYNEMLEILNPWLDAQFSDLFRRWNRYLDIGDEYLERILCTLLNTGDFKRFSKILDWTKDLKQAESSESSRISEYRAFATAIRNANAYMDVKDFQSAKKELECAVMYRYAVDQECYRLADIRWCVGTYEVQDLNALLQRVINLQDEYPQQSDFLFYRGRVEYLLGDTDSATKHLEEFYKNSRNGMMRLAIREMLEEDGEIA</sequence>
<organism evidence="2 3">
    <name type="scientific">Mogibacterium kristiansenii</name>
    <dbReference type="NCBI Taxonomy" id="2606708"/>
    <lineage>
        <taxon>Bacteria</taxon>
        <taxon>Bacillati</taxon>
        <taxon>Bacillota</taxon>
        <taxon>Clostridia</taxon>
        <taxon>Peptostreptococcales</taxon>
        <taxon>Anaerovoracaceae</taxon>
        <taxon>Mogibacterium</taxon>
    </lineage>
</organism>
<proteinExistence type="predicted"/>
<dbReference type="Pfam" id="PF04991">
    <property type="entry name" value="LicD"/>
    <property type="match status" value="1"/>
</dbReference>
<dbReference type="Gene3D" id="3.30.460.40">
    <property type="match status" value="1"/>
</dbReference>
<dbReference type="Gene3D" id="1.25.40.10">
    <property type="entry name" value="Tetratricopeptide repeat domain"/>
    <property type="match status" value="1"/>
</dbReference>
<dbReference type="PANTHER" id="PTHR43404:SF2">
    <property type="entry name" value="LIPOPOLYSACCHARIDE CHOLINEPHOSPHOTRANSFERASE LICD"/>
    <property type="match status" value="1"/>
</dbReference>
<dbReference type="InterPro" id="IPR011990">
    <property type="entry name" value="TPR-like_helical_dom_sf"/>
</dbReference>
<dbReference type="EMBL" id="VUNA01000005">
    <property type="protein sequence ID" value="MST70464.1"/>
    <property type="molecule type" value="Genomic_DNA"/>
</dbReference>
<dbReference type="InterPro" id="IPR007074">
    <property type="entry name" value="LicD/FKTN/FKRP_NTP_transf"/>
</dbReference>
<evidence type="ECO:0000259" key="1">
    <source>
        <dbReference type="Pfam" id="PF04991"/>
    </source>
</evidence>
<feature type="domain" description="LicD/FKTN/FKRP nucleotidyltransferase" evidence="1">
    <location>
        <begin position="36"/>
        <end position="252"/>
    </location>
</feature>
<reference evidence="2 3" key="1">
    <citation type="submission" date="2019-08" db="EMBL/GenBank/DDBJ databases">
        <title>In-depth cultivation of the pig gut microbiome towards novel bacterial diversity and tailored functional studies.</title>
        <authorList>
            <person name="Wylensek D."/>
            <person name="Hitch T.C.A."/>
            <person name="Clavel T."/>
        </authorList>
    </citation>
    <scope>NUCLEOTIDE SEQUENCE [LARGE SCALE GENOMIC DNA]</scope>
    <source>
        <strain evidence="2 3">WCA-MUC-591-APC-4B</strain>
    </source>
</reference>
<accession>A0A6N7XHR9</accession>
<protein>
    <submittedName>
        <fullName evidence="2">LicD family protein</fullName>
    </submittedName>
</protein>
<dbReference type="Proteomes" id="UP000469424">
    <property type="component" value="Unassembled WGS sequence"/>
</dbReference>
<dbReference type="SUPFAM" id="SSF48452">
    <property type="entry name" value="TPR-like"/>
    <property type="match status" value="1"/>
</dbReference>
<dbReference type="RefSeq" id="WP_154554028.1">
    <property type="nucleotide sequence ID" value="NZ_VUNA01000005.1"/>
</dbReference>
<keyword evidence="3" id="KW-1185">Reference proteome</keyword>
<name>A0A6N7XHR9_9FIRM</name>
<dbReference type="AlphaFoldDB" id="A0A6N7XHR9"/>
<evidence type="ECO:0000313" key="2">
    <source>
        <dbReference type="EMBL" id="MST70464.1"/>
    </source>
</evidence>
<comment type="caution">
    <text evidence="2">The sequence shown here is derived from an EMBL/GenBank/DDBJ whole genome shotgun (WGS) entry which is preliminary data.</text>
</comment>